<dbReference type="InterPro" id="IPR046551">
    <property type="entry name" value="DUF6705"/>
</dbReference>
<dbReference type="RefSeq" id="WP_248394910.1">
    <property type="nucleotide sequence ID" value="NZ_CP096203.1"/>
</dbReference>
<reference evidence="3" key="1">
    <citation type="submission" date="2022-04" db="EMBL/GenBank/DDBJ databases">
        <title>Evolutionary, genomic, and biogeographic characterization of Chryseobacterium nepalense represented by a plastic-degrading bacterium AC3.</title>
        <authorList>
            <person name="Yin Z."/>
            <person name="Liu X."/>
            <person name="Wang D."/>
            <person name="Xie Z."/>
        </authorList>
    </citation>
    <scope>NUCLEOTIDE SEQUENCE</scope>
    <source>
        <strain evidence="3">AC3</strain>
    </source>
</reference>
<gene>
    <name evidence="3" type="ORF">M0D58_08380</name>
</gene>
<feature type="chain" id="PRO_5046132365" description="DUF6705 domain-containing protein" evidence="1">
    <location>
        <begin position="20"/>
        <end position="179"/>
    </location>
</feature>
<dbReference type="Proteomes" id="UP000830552">
    <property type="component" value="Chromosome"/>
</dbReference>
<dbReference type="Pfam" id="PF20448">
    <property type="entry name" value="DUF6705"/>
    <property type="match status" value="1"/>
</dbReference>
<evidence type="ECO:0000256" key="1">
    <source>
        <dbReference type="SAM" id="SignalP"/>
    </source>
</evidence>
<evidence type="ECO:0000259" key="2">
    <source>
        <dbReference type="Pfam" id="PF20448"/>
    </source>
</evidence>
<accession>A0ABY4K9R0</accession>
<protein>
    <recommendedName>
        <fullName evidence="2">DUF6705 domain-containing protein</fullName>
    </recommendedName>
</protein>
<sequence>MKRLLLLFILCISCSYPMAQEQILPLETKGASAEGAYYKDLDHELDPFLGTWQGIFQGKTFIITFSKIKRFNSLGNYYKDTVIGKYKMLDSGGNELYSTYNLAGNKTKISSIAFMDYKTKLWLSFTDKCIEGDILIHFTNYEKTQLYWKYITNQTIVTDDSQCAPFNEMPRGEFVMNKL</sequence>
<keyword evidence="4" id="KW-1185">Reference proteome</keyword>
<organism evidence="3 4">
    <name type="scientific">Chryseobacterium nepalense</name>
    <dbReference type="NCBI Taxonomy" id="1854498"/>
    <lineage>
        <taxon>Bacteria</taxon>
        <taxon>Pseudomonadati</taxon>
        <taxon>Bacteroidota</taxon>
        <taxon>Flavobacteriia</taxon>
        <taxon>Flavobacteriales</taxon>
        <taxon>Weeksellaceae</taxon>
        <taxon>Chryseobacterium group</taxon>
        <taxon>Chryseobacterium</taxon>
    </lineage>
</organism>
<evidence type="ECO:0000313" key="3">
    <source>
        <dbReference type="EMBL" id="UPQ77538.1"/>
    </source>
</evidence>
<evidence type="ECO:0000313" key="4">
    <source>
        <dbReference type="Proteomes" id="UP000830552"/>
    </source>
</evidence>
<keyword evidence="1" id="KW-0732">Signal</keyword>
<proteinExistence type="predicted"/>
<name>A0ABY4K9R0_9FLAO</name>
<feature type="signal peptide" evidence="1">
    <location>
        <begin position="1"/>
        <end position="19"/>
    </location>
</feature>
<feature type="domain" description="DUF6705" evidence="2">
    <location>
        <begin position="1"/>
        <end position="178"/>
    </location>
</feature>
<dbReference type="EMBL" id="CP096203">
    <property type="protein sequence ID" value="UPQ77538.1"/>
    <property type="molecule type" value="Genomic_DNA"/>
</dbReference>